<dbReference type="EMBL" id="BSEH01000190">
    <property type="protein sequence ID" value="GLJ57775.1"/>
    <property type="molecule type" value="Genomic_DNA"/>
</dbReference>
<evidence type="ECO:0000313" key="2">
    <source>
        <dbReference type="EMBL" id="GLJ58415.1"/>
    </source>
</evidence>
<evidence type="ECO:0000313" key="1">
    <source>
        <dbReference type="EMBL" id="GLJ57775.1"/>
    </source>
</evidence>
<comment type="caution">
    <text evidence="2">The sequence shown here is derived from an EMBL/GenBank/DDBJ whole genome shotgun (WGS) entry which is preliminary data.</text>
</comment>
<dbReference type="AlphaFoldDB" id="A0AAD3NMN1"/>
<dbReference type="Proteomes" id="UP001234787">
    <property type="component" value="Unassembled WGS sequence"/>
</dbReference>
<dbReference type="EMBL" id="BSEH01000374">
    <property type="protein sequence ID" value="GLJ58415.1"/>
    <property type="molecule type" value="Genomic_DNA"/>
</dbReference>
<proteinExistence type="predicted"/>
<protein>
    <submittedName>
        <fullName evidence="2">Uncharacterized protein</fullName>
    </submittedName>
</protein>
<reference evidence="2" key="1">
    <citation type="submission" date="2022-12" db="EMBL/GenBank/DDBJ databases">
        <title>Chromosome-Level Genome Assembly of Japanese Cedar (Cryptomeriajaponica D. Don).</title>
        <authorList>
            <person name="Fujino T."/>
            <person name="Yamaguchi K."/>
            <person name="Yokoyama T."/>
            <person name="Hamanaka T."/>
            <person name="Harazono Y."/>
            <person name="Kamada H."/>
            <person name="Kobayashi W."/>
            <person name="Ujino-Ihara T."/>
            <person name="Uchiyama K."/>
            <person name="Matsumoto A."/>
            <person name="Izuno A."/>
            <person name="Tsumura Y."/>
            <person name="Toyoda A."/>
            <person name="Shigenobu S."/>
            <person name="Moriguchi Y."/>
            <person name="Ueno S."/>
            <person name="Kasahara M."/>
        </authorList>
    </citation>
    <scope>NUCLEOTIDE SEQUENCE</scope>
</reference>
<keyword evidence="3" id="KW-1185">Reference proteome</keyword>
<sequence>MSRSDLEYSAASAALCYYQRIALSAGDNPEQGGATTASFHKKSPVSCTVSWRITDAEMMLTTPGPHLFPERGHRRVSGRWRCRSVHSVLALIPLASAGVVWVGPPSLPTAIFLTFPPCIWDSFQLDTVLIGPYADSGIPVKVSAELNPIKSRQDPLVMRAPTIRPTILKARFYT</sequence>
<organism evidence="2 3">
    <name type="scientific">Cryptomeria japonica</name>
    <name type="common">Japanese cedar</name>
    <name type="synonym">Cupressus japonica</name>
    <dbReference type="NCBI Taxonomy" id="3369"/>
    <lineage>
        <taxon>Eukaryota</taxon>
        <taxon>Viridiplantae</taxon>
        <taxon>Streptophyta</taxon>
        <taxon>Embryophyta</taxon>
        <taxon>Tracheophyta</taxon>
        <taxon>Spermatophyta</taxon>
        <taxon>Pinopsida</taxon>
        <taxon>Pinidae</taxon>
        <taxon>Conifers II</taxon>
        <taxon>Cupressales</taxon>
        <taxon>Cupressaceae</taxon>
        <taxon>Cryptomeria</taxon>
    </lineage>
</organism>
<evidence type="ECO:0000313" key="3">
    <source>
        <dbReference type="Proteomes" id="UP001234787"/>
    </source>
</evidence>
<name>A0AAD3NMN1_CRYJA</name>
<gene>
    <name evidence="1" type="ORF">SUGI_1373020</name>
    <name evidence="2" type="ORF">SUGI_1447140</name>
</gene>
<accession>A0AAD3NMN1</accession>